<accession>A0ABY9KVQ7</accession>
<proteinExistence type="inferred from homology"/>
<evidence type="ECO:0000259" key="3">
    <source>
        <dbReference type="Pfam" id="PF00857"/>
    </source>
</evidence>
<evidence type="ECO:0000313" key="5">
    <source>
        <dbReference type="Proteomes" id="UP001180087"/>
    </source>
</evidence>
<dbReference type="Pfam" id="PF00857">
    <property type="entry name" value="Isochorismatase"/>
    <property type="match status" value="1"/>
</dbReference>
<evidence type="ECO:0000313" key="4">
    <source>
        <dbReference type="EMBL" id="WLV23718.1"/>
    </source>
</evidence>
<name>A0ABY9KVQ7_9BACI</name>
<dbReference type="InterPro" id="IPR036380">
    <property type="entry name" value="Isochorismatase-like_sf"/>
</dbReference>
<dbReference type="InterPro" id="IPR000868">
    <property type="entry name" value="Isochorismatase-like_dom"/>
</dbReference>
<evidence type="ECO:0000256" key="2">
    <source>
        <dbReference type="ARBA" id="ARBA00022801"/>
    </source>
</evidence>
<dbReference type="CDD" id="cd00431">
    <property type="entry name" value="cysteine_hydrolases"/>
    <property type="match status" value="1"/>
</dbReference>
<dbReference type="EMBL" id="CP129113">
    <property type="protein sequence ID" value="WLV23718.1"/>
    <property type="molecule type" value="Genomic_DNA"/>
</dbReference>
<dbReference type="RefSeq" id="WP_348026009.1">
    <property type="nucleotide sequence ID" value="NZ_CP129113.1"/>
</dbReference>
<dbReference type="Proteomes" id="UP001180087">
    <property type="component" value="Chromosome"/>
</dbReference>
<gene>
    <name evidence="4" type="ORF">QR721_08675</name>
</gene>
<dbReference type="SUPFAM" id="SSF52499">
    <property type="entry name" value="Isochorismatase-like hydrolases"/>
    <property type="match status" value="1"/>
</dbReference>
<keyword evidence="2 4" id="KW-0378">Hydrolase</keyword>
<protein>
    <submittedName>
        <fullName evidence="4">Cysteine hydrolase</fullName>
    </submittedName>
</protein>
<dbReference type="Gene3D" id="3.40.50.850">
    <property type="entry name" value="Isochorismatase-like"/>
    <property type="match status" value="1"/>
</dbReference>
<comment type="similarity">
    <text evidence="1">Belongs to the isochorismatase family.</text>
</comment>
<keyword evidence="5" id="KW-1185">Reference proteome</keyword>
<reference evidence="4" key="1">
    <citation type="submission" date="2023-06" db="EMBL/GenBank/DDBJ databases">
        <title>A Treasure from Seagulls: Isolation and Description of Aciduricobacillus qingdaonensis gen. nov., sp. nov., a Rare Obligately Uric Acid-utilizing Member in the Family Bacillaceae.</title>
        <authorList>
            <person name="Liu W."/>
            <person name="Wang B."/>
        </authorList>
    </citation>
    <scope>NUCLEOTIDE SEQUENCE</scope>
    <source>
        <strain evidence="4">44XB</strain>
    </source>
</reference>
<dbReference type="PANTHER" id="PTHR43540">
    <property type="entry name" value="PEROXYUREIDOACRYLATE/UREIDOACRYLATE AMIDOHYDROLASE-RELATED"/>
    <property type="match status" value="1"/>
</dbReference>
<evidence type="ECO:0000256" key="1">
    <source>
        <dbReference type="ARBA" id="ARBA00006336"/>
    </source>
</evidence>
<feature type="domain" description="Isochorismatase-like" evidence="3">
    <location>
        <begin position="4"/>
        <end position="176"/>
    </location>
</feature>
<sequence length="185" mass="20446">MNIALLVLDVQKDFIGEQARLPVAKHQVEPMLESINTIIKKVSSKGISVVYIGNEFEPKQFISNIFRRNSALKGREGAELDERLLKVNDVYFPKNKGDAFSNPELIAYLNSNGIKEIIIVGLFTEGCVSATALGSIHHHFNTTVIKDAVASSSDKKRLQSLNKLSSKGVSVLNSEQLFEMLSNVK</sequence>
<organism evidence="4 5">
    <name type="scientific">Aciduricibacillus chroicocephali</name>
    <dbReference type="NCBI Taxonomy" id="3054939"/>
    <lineage>
        <taxon>Bacteria</taxon>
        <taxon>Bacillati</taxon>
        <taxon>Bacillota</taxon>
        <taxon>Bacilli</taxon>
        <taxon>Bacillales</taxon>
        <taxon>Bacillaceae</taxon>
        <taxon>Aciduricibacillus</taxon>
    </lineage>
</organism>
<dbReference type="InterPro" id="IPR050272">
    <property type="entry name" value="Isochorismatase-like_hydrls"/>
</dbReference>
<dbReference type="PANTHER" id="PTHR43540:SF6">
    <property type="entry name" value="ISOCHORISMATASE-LIKE DOMAIN-CONTAINING PROTEIN"/>
    <property type="match status" value="1"/>
</dbReference>
<dbReference type="GO" id="GO:0016787">
    <property type="term" value="F:hydrolase activity"/>
    <property type="evidence" value="ECO:0007669"/>
    <property type="project" value="UniProtKB-KW"/>
</dbReference>